<dbReference type="PANTHER" id="PTHR46401">
    <property type="entry name" value="GLYCOSYLTRANSFERASE WBBK-RELATED"/>
    <property type="match status" value="1"/>
</dbReference>
<dbReference type="CDD" id="cd03801">
    <property type="entry name" value="GT4_PimA-like"/>
    <property type="match status" value="1"/>
</dbReference>
<reference evidence="5 6" key="1">
    <citation type="submission" date="2018-10" db="EMBL/GenBank/DDBJ databases">
        <title>Comparative analysis of microorganisms from saline springs in Andes Mountain Range, Colombia.</title>
        <authorList>
            <person name="Rubin E."/>
        </authorList>
    </citation>
    <scope>NUCLEOTIDE SEQUENCE [LARGE SCALE GENOMIC DNA]</scope>
    <source>
        <strain evidence="5 6">USBA GBX 843</strain>
    </source>
</reference>
<dbReference type="Pfam" id="PF13439">
    <property type="entry name" value="Glyco_transf_4"/>
    <property type="match status" value="1"/>
</dbReference>
<protein>
    <submittedName>
        <fullName evidence="5">Glycosyltransferase involved in cell wall biosynthesis</fullName>
    </submittedName>
</protein>
<keyword evidence="1 5" id="KW-0808">Transferase</keyword>
<evidence type="ECO:0000259" key="4">
    <source>
        <dbReference type="Pfam" id="PF13439"/>
    </source>
</evidence>
<name>A0A498CSU7_9GAMM</name>
<organism evidence="5 6">
    <name type="scientific">Stenotrophomonas rhizophila</name>
    <dbReference type="NCBI Taxonomy" id="216778"/>
    <lineage>
        <taxon>Bacteria</taxon>
        <taxon>Pseudomonadati</taxon>
        <taxon>Pseudomonadota</taxon>
        <taxon>Gammaproteobacteria</taxon>
        <taxon>Lysobacterales</taxon>
        <taxon>Lysobacteraceae</taxon>
        <taxon>Stenotrophomonas</taxon>
    </lineage>
</organism>
<proteinExistence type="predicted"/>
<evidence type="ECO:0000313" key="6">
    <source>
        <dbReference type="Proteomes" id="UP000274786"/>
    </source>
</evidence>
<dbReference type="AlphaFoldDB" id="A0A498CSU7"/>
<gene>
    <name evidence="5" type="ORF">BCL79_1458</name>
</gene>
<evidence type="ECO:0000256" key="2">
    <source>
        <dbReference type="SAM" id="MobiDB-lite"/>
    </source>
</evidence>
<dbReference type="Gene3D" id="3.40.50.2000">
    <property type="entry name" value="Glycogen Phosphorylase B"/>
    <property type="match status" value="2"/>
</dbReference>
<dbReference type="EMBL" id="RCDC01000004">
    <property type="protein sequence ID" value="RLK57055.1"/>
    <property type="molecule type" value="Genomic_DNA"/>
</dbReference>
<comment type="caution">
    <text evidence="5">The sequence shown here is derived from an EMBL/GenBank/DDBJ whole genome shotgun (WGS) entry which is preliminary data.</text>
</comment>
<dbReference type="Pfam" id="PF00534">
    <property type="entry name" value="Glycos_transf_1"/>
    <property type="match status" value="1"/>
</dbReference>
<evidence type="ECO:0000313" key="5">
    <source>
        <dbReference type="EMBL" id="RLK57055.1"/>
    </source>
</evidence>
<dbReference type="GO" id="GO:0016757">
    <property type="term" value="F:glycosyltransferase activity"/>
    <property type="evidence" value="ECO:0007669"/>
    <property type="project" value="InterPro"/>
</dbReference>
<dbReference type="PANTHER" id="PTHR46401:SF2">
    <property type="entry name" value="GLYCOSYLTRANSFERASE WBBK-RELATED"/>
    <property type="match status" value="1"/>
</dbReference>
<feature type="domain" description="Glycosyltransferase subfamily 4-like N-terminal" evidence="4">
    <location>
        <begin position="84"/>
        <end position="177"/>
    </location>
</feature>
<evidence type="ECO:0000259" key="3">
    <source>
        <dbReference type="Pfam" id="PF00534"/>
    </source>
</evidence>
<dbReference type="GO" id="GO:0009103">
    <property type="term" value="P:lipopolysaccharide biosynthetic process"/>
    <property type="evidence" value="ECO:0007669"/>
    <property type="project" value="TreeGrafter"/>
</dbReference>
<feature type="domain" description="Glycosyl transferase family 1" evidence="3">
    <location>
        <begin position="190"/>
        <end position="336"/>
    </location>
</feature>
<dbReference type="SUPFAM" id="SSF53756">
    <property type="entry name" value="UDP-Glycosyltransferase/glycogen phosphorylase"/>
    <property type="match status" value="1"/>
</dbReference>
<evidence type="ECO:0000256" key="1">
    <source>
        <dbReference type="ARBA" id="ARBA00022679"/>
    </source>
</evidence>
<dbReference type="InterPro" id="IPR028098">
    <property type="entry name" value="Glyco_trans_4-like_N"/>
</dbReference>
<dbReference type="Proteomes" id="UP000274786">
    <property type="component" value="Unassembled WGS sequence"/>
</dbReference>
<accession>A0A498CSU7</accession>
<feature type="region of interest" description="Disordered" evidence="2">
    <location>
        <begin position="1"/>
        <end position="25"/>
    </location>
</feature>
<sequence>MTMNGWSLPPSHLHVRHPERAPPPTAEPAVWFPAVRTGTGTDHFTRILCEGLRLKGLRAEIAWIDRRAEYFPWTVPIQRAPSWANIVHINTWLHSRFYKGSIPIVATSHHCVHTGISGKRRGIARTAYHRLWIERVERAALQRATNVIAVSQFTANQTKAHFGSVELSVIHNGVDTSIFRPAIDKADQASPFKILYIGSFSTRKGSDLLAPIMQQLGPDFQLRHTGNRDQAAKWGLTDDSIALGRLNQAELVRELQQADVLLFPSRLEGFGLAVAESMACGTPAVASYASSLPEIITDESDGLLCRTGDPAQFAASIRRLADNRAFLDELSTRAAKKIGHHFSLERFIDAHINLYSETLR</sequence>
<dbReference type="OrthoDB" id="5290958at2"/>
<dbReference type="InterPro" id="IPR001296">
    <property type="entry name" value="Glyco_trans_1"/>
</dbReference>